<accession>A0A511K6X6</accession>
<evidence type="ECO:0000313" key="5">
    <source>
        <dbReference type="Proteomes" id="UP000321518"/>
    </source>
</evidence>
<feature type="region of interest" description="Disordered" evidence="2">
    <location>
        <begin position="94"/>
        <end position="159"/>
    </location>
</feature>
<dbReference type="CDD" id="cd00159">
    <property type="entry name" value="RhoGAP"/>
    <property type="match status" value="1"/>
</dbReference>
<dbReference type="SMART" id="SM00324">
    <property type="entry name" value="RhoGAP"/>
    <property type="match status" value="1"/>
</dbReference>
<evidence type="ECO:0000259" key="3">
    <source>
        <dbReference type="PROSITE" id="PS50238"/>
    </source>
</evidence>
<evidence type="ECO:0000256" key="1">
    <source>
        <dbReference type="ARBA" id="ARBA00022468"/>
    </source>
</evidence>
<dbReference type="InterPro" id="IPR008936">
    <property type="entry name" value="Rho_GTPase_activation_prot"/>
</dbReference>
<dbReference type="GO" id="GO:0005096">
    <property type="term" value="F:GTPase activator activity"/>
    <property type="evidence" value="ECO:0007669"/>
    <property type="project" value="UniProtKB-KW"/>
</dbReference>
<feature type="region of interest" description="Disordered" evidence="2">
    <location>
        <begin position="1241"/>
        <end position="1281"/>
    </location>
</feature>
<dbReference type="GO" id="GO:0060237">
    <property type="term" value="P:regulation of fungal-type cell wall organization"/>
    <property type="evidence" value="ECO:0007669"/>
    <property type="project" value="TreeGrafter"/>
</dbReference>
<feature type="region of interest" description="Disordered" evidence="2">
    <location>
        <begin position="191"/>
        <end position="223"/>
    </location>
</feature>
<feature type="compositionally biased region" description="Basic and acidic residues" evidence="2">
    <location>
        <begin position="1143"/>
        <end position="1152"/>
    </location>
</feature>
<feature type="compositionally biased region" description="Low complexity" evidence="2">
    <location>
        <begin position="313"/>
        <end position="322"/>
    </location>
</feature>
<feature type="compositionally biased region" description="Pro residues" evidence="2">
    <location>
        <begin position="1010"/>
        <end position="1024"/>
    </location>
</feature>
<dbReference type="GO" id="GO:0005938">
    <property type="term" value="C:cell cortex"/>
    <property type="evidence" value="ECO:0007669"/>
    <property type="project" value="TreeGrafter"/>
</dbReference>
<dbReference type="Pfam" id="PF00620">
    <property type="entry name" value="RhoGAP"/>
    <property type="match status" value="1"/>
</dbReference>
<feature type="compositionally biased region" description="Polar residues" evidence="2">
    <location>
        <begin position="849"/>
        <end position="858"/>
    </location>
</feature>
<dbReference type="PROSITE" id="PS50238">
    <property type="entry name" value="RHOGAP"/>
    <property type="match status" value="1"/>
</dbReference>
<gene>
    <name evidence="4" type="ORF">Rt10032_c01g0119</name>
</gene>
<feature type="compositionally biased region" description="Polar residues" evidence="2">
    <location>
        <begin position="105"/>
        <end position="128"/>
    </location>
</feature>
<feature type="region of interest" description="Disordered" evidence="2">
    <location>
        <begin position="1040"/>
        <end position="1082"/>
    </location>
</feature>
<feature type="region of interest" description="Disordered" evidence="2">
    <location>
        <begin position="1098"/>
        <end position="1167"/>
    </location>
</feature>
<feature type="compositionally biased region" description="Polar residues" evidence="2">
    <location>
        <begin position="794"/>
        <end position="804"/>
    </location>
</feature>
<feature type="compositionally biased region" description="Pro residues" evidence="2">
    <location>
        <begin position="772"/>
        <end position="787"/>
    </location>
</feature>
<dbReference type="PANTHER" id="PTHR15228">
    <property type="entry name" value="SPERMATHECAL PHYSIOLOGY VARIANT"/>
    <property type="match status" value="1"/>
</dbReference>
<feature type="compositionally biased region" description="Low complexity" evidence="2">
    <location>
        <begin position="945"/>
        <end position="959"/>
    </location>
</feature>
<feature type="compositionally biased region" description="Basic and acidic residues" evidence="2">
    <location>
        <begin position="806"/>
        <end position="821"/>
    </location>
</feature>
<feature type="compositionally biased region" description="Polar residues" evidence="2">
    <location>
        <begin position="822"/>
        <end position="836"/>
    </location>
</feature>
<organism evidence="4 5">
    <name type="scientific">Rhodotorula toruloides</name>
    <name type="common">Yeast</name>
    <name type="synonym">Rhodosporidium toruloides</name>
    <dbReference type="NCBI Taxonomy" id="5286"/>
    <lineage>
        <taxon>Eukaryota</taxon>
        <taxon>Fungi</taxon>
        <taxon>Dikarya</taxon>
        <taxon>Basidiomycota</taxon>
        <taxon>Pucciniomycotina</taxon>
        <taxon>Microbotryomycetes</taxon>
        <taxon>Sporidiobolales</taxon>
        <taxon>Sporidiobolaceae</taxon>
        <taxon>Rhodotorula</taxon>
    </lineage>
</organism>
<dbReference type="PANTHER" id="PTHR15228:SF25">
    <property type="entry name" value="F-BAR DOMAIN-CONTAINING PROTEIN"/>
    <property type="match status" value="1"/>
</dbReference>
<feature type="compositionally biased region" description="Basic and acidic residues" evidence="2">
    <location>
        <begin position="912"/>
        <end position="922"/>
    </location>
</feature>
<proteinExistence type="predicted"/>
<feature type="region of interest" description="Disordered" evidence="2">
    <location>
        <begin position="766"/>
        <end position="859"/>
    </location>
</feature>
<feature type="compositionally biased region" description="Polar residues" evidence="2">
    <location>
        <begin position="148"/>
        <end position="157"/>
    </location>
</feature>
<feature type="region of interest" description="Disordered" evidence="2">
    <location>
        <begin position="1"/>
        <end position="80"/>
    </location>
</feature>
<comment type="caution">
    <text evidence="4">The sequence shown here is derived from an EMBL/GenBank/DDBJ whole genome shotgun (WGS) entry which is preliminary data.</text>
</comment>
<dbReference type="Gene3D" id="1.10.555.10">
    <property type="entry name" value="Rho GTPase activation protein"/>
    <property type="match status" value="1"/>
</dbReference>
<feature type="compositionally biased region" description="Polar residues" evidence="2">
    <location>
        <begin position="1131"/>
        <end position="1141"/>
    </location>
</feature>
<dbReference type="EMBL" id="BJWK01000001">
    <property type="protein sequence ID" value="GEM06102.1"/>
    <property type="molecule type" value="Genomic_DNA"/>
</dbReference>
<feature type="region of interest" description="Disordered" evidence="2">
    <location>
        <begin position="1006"/>
        <end position="1027"/>
    </location>
</feature>
<keyword evidence="1" id="KW-0343">GTPase activation</keyword>
<feature type="compositionally biased region" description="Basic and acidic residues" evidence="2">
    <location>
        <begin position="837"/>
        <end position="846"/>
    </location>
</feature>
<dbReference type="OrthoDB" id="79452at2759"/>
<evidence type="ECO:0000313" key="4">
    <source>
        <dbReference type="EMBL" id="GEM06102.1"/>
    </source>
</evidence>
<feature type="region of interest" description="Disordered" evidence="2">
    <location>
        <begin position="236"/>
        <end position="322"/>
    </location>
</feature>
<name>A0A511K6X6_RHOTO</name>
<dbReference type="SUPFAM" id="SSF48350">
    <property type="entry name" value="GTPase activation domain, GAP"/>
    <property type="match status" value="1"/>
</dbReference>
<dbReference type="InterPro" id="IPR051025">
    <property type="entry name" value="RhoGAP"/>
</dbReference>
<feature type="region of interest" description="Disordered" evidence="2">
    <location>
        <begin position="426"/>
        <end position="453"/>
    </location>
</feature>
<feature type="region of interest" description="Disordered" evidence="2">
    <location>
        <begin position="875"/>
        <end position="983"/>
    </location>
</feature>
<feature type="domain" description="Rho-GAP" evidence="3">
    <location>
        <begin position="493"/>
        <end position="713"/>
    </location>
</feature>
<protein>
    <submittedName>
        <fullName evidence="4">Rho GTPase-activating protein</fullName>
    </submittedName>
</protein>
<dbReference type="InterPro" id="IPR000198">
    <property type="entry name" value="RhoGAP_dom"/>
</dbReference>
<feature type="compositionally biased region" description="Low complexity" evidence="2">
    <location>
        <begin position="268"/>
        <end position="281"/>
    </location>
</feature>
<dbReference type="Proteomes" id="UP000321518">
    <property type="component" value="Unassembled WGS sequence"/>
</dbReference>
<evidence type="ECO:0000256" key="2">
    <source>
        <dbReference type="SAM" id="MobiDB-lite"/>
    </source>
</evidence>
<dbReference type="GO" id="GO:0007165">
    <property type="term" value="P:signal transduction"/>
    <property type="evidence" value="ECO:0007669"/>
    <property type="project" value="InterPro"/>
</dbReference>
<reference evidence="4 5" key="1">
    <citation type="submission" date="2019-07" db="EMBL/GenBank/DDBJ databases">
        <title>Rhodotorula toruloides NBRC10032 genome sequencing.</title>
        <authorList>
            <person name="Shida Y."/>
            <person name="Takaku H."/>
            <person name="Ogasawara W."/>
            <person name="Mori K."/>
        </authorList>
    </citation>
    <scope>NUCLEOTIDE SEQUENCE [LARGE SCALE GENOMIC DNA]</scope>
    <source>
        <strain evidence="4 5">NBRC10032</strain>
    </source>
</reference>
<sequence length="1310" mass="141844">MSLSSPPQPATLGLATQLRTPPLDGALFSSASTNDVHSQVKKLTPAMRAEGKERSPRMFTVPQWSAKDPPRSAYSASTDGHYSSLDMARANSRGVMSDLGFEPVSPTSKTHSRTQSSPHNGFKTNGSPVMQRLYRPESPKSATPPTPQQVHTPSEVTATGAPVFNTVDFSFGSQPPLDLGITLSRPSYSTYKATSTPLARSASADAVHTPPLPPASRDDVPGTPYAAEVRVSVAQRAEKGPSFRKASLAELNAERPTSGPLFEDYRRSSSATTSTASSSARNDSQNLSVPRLRPPRASSPGGTNRPMGQGLRSSYAGSSVSDSGTATTAFYRRASSVYVPNSPGGLTAVADTTVGAGTGSQKITPGAKLPLNLLTLSRRTAHVSDVPGYIWRLNLLEKLELIMGSFLRIEDAEAILSIGNSSEKKKKRSEFRKSQIGMHTPSSDSLRQSEDNTKKFTEPKTFFSRMKRVLSVQGPPARESSSSSNAAKVVFGASLAQVAEYGFVTSMIAGQRHDLPGVCFSTVEEIYRRGQGLKVPGLMQMQGEPGRIAKLVQIYNTPPDYGEHHDLSIESIHNVTSLLKRYLRDLPEPVLDQRLWRLFQAACVDSNNSLKARVASAQIILRLLPTPNFSLLVYLVAFLSQMPLFPENKLSLATVSGIFGAMIMAPRPTPQKKPAKGEMVISGPGESVDSAGATAKKGEAALRWLLEHWSSVADGLLDADFDIDPATIVDTNADGSPDRGQKTSELAPTLDIFVPQSELHIRQPATQQEPTPLAPPIQLPRDAPAPPTHEQARSQRQPFSSVVEQHTAELDSIPRFEDVSKTYDSQPPTPVAQNNSLRRDGERLGPERSGSSADSHTSPPLDLLAAAAFAITKSPSIYQEEAGPPTPQKGIQQPHFPSPAAAVLPSPPEEVGPEREEPASIEERDDEEEEHSSPEDSTDEPPRLSSTHSSASSEHSISIKTPPQPALTHEAGSNGLSKPFDVDSRSISMRDTSVLHDVADFDETSVYSFPAPPISPTRPSPFLDPSPFLSQAEIDAAMAAEHAKEVQSMPDPPNVANYADRTGTSDSAKGDSASMQRHSKELVVEKALVLASSREMVKMEPARSAADEADDAPPPLPQKSPTPNGIRINGLPSSRTSSTLRMSDYEPLERVGAKSSPSKANPGRASATLLRSVDEQLPETQQLVEKQRQEVQSLWKQLTDLELERTAERAEMIDLRQEVESFKERMTKRLCRSLNEQEKKKLETAEHKAKDAETRVRMAQEEARRAREDLAQVEEKRRKEQADAKSQIEALEAQLGSIRAVLLGGAGLKM</sequence>